<dbReference type="Proteomes" id="UP000694412">
    <property type="component" value="Unassembled WGS sequence"/>
</dbReference>
<dbReference type="PANTHER" id="PTHR12862:SF0">
    <property type="entry name" value="N-ACETYL-D-GLUCOSAMINE KINASE"/>
    <property type="match status" value="1"/>
</dbReference>
<reference evidence="1" key="2">
    <citation type="submission" date="2025-09" db="UniProtKB">
        <authorList>
            <consortium name="Ensembl"/>
        </authorList>
    </citation>
    <scope>IDENTIFICATION</scope>
</reference>
<proteinExistence type="predicted"/>
<accession>A0A8C2T2J4</accession>
<name>A0A8C2T2J4_COTJA</name>
<dbReference type="PANTHER" id="PTHR12862">
    <property type="entry name" value="BADF TYPE ATPASE DOMAIN-CONTAINING PROTEIN"/>
    <property type="match status" value="1"/>
</dbReference>
<dbReference type="GeneTree" id="ENSGT01050000247629"/>
<dbReference type="GO" id="GO:0045127">
    <property type="term" value="F:N-acetylglucosamine kinase activity"/>
    <property type="evidence" value="ECO:0007669"/>
    <property type="project" value="InterPro"/>
</dbReference>
<dbReference type="InterPro" id="IPR043129">
    <property type="entry name" value="ATPase_NBD"/>
</dbReference>
<dbReference type="InterPro" id="IPR039758">
    <property type="entry name" value="NAGK-like"/>
</dbReference>
<dbReference type="AlphaFoldDB" id="A0A8C2T2J4"/>
<dbReference type="SUPFAM" id="SSF53067">
    <property type="entry name" value="Actin-like ATPase domain"/>
    <property type="match status" value="1"/>
</dbReference>
<protein>
    <submittedName>
        <fullName evidence="1">Uncharacterized protein</fullName>
    </submittedName>
</protein>
<reference evidence="1" key="1">
    <citation type="submission" date="2025-08" db="UniProtKB">
        <authorList>
            <consortium name="Ensembl"/>
        </authorList>
    </citation>
    <scope>IDENTIFICATION</scope>
</reference>
<dbReference type="Ensembl" id="ENSCJPT00005011300.1">
    <property type="protein sequence ID" value="ENSCJPP00005007292.1"/>
    <property type="gene ID" value="ENSCJPG00005006728.1"/>
</dbReference>
<evidence type="ECO:0000313" key="1">
    <source>
        <dbReference type="Ensembl" id="ENSCJPP00005007292.1"/>
    </source>
</evidence>
<evidence type="ECO:0000313" key="2">
    <source>
        <dbReference type="Proteomes" id="UP000694412"/>
    </source>
</evidence>
<keyword evidence="2" id="KW-1185">Reference proteome</keyword>
<organism evidence="1 2">
    <name type="scientific">Coturnix japonica</name>
    <name type="common">Japanese quail</name>
    <name type="synonym">Coturnix coturnix japonica</name>
    <dbReference type="NCBI Taxonomy" id="93934"/>
    <lineage>
        <taxon>Eukaryota</taxon>
        <taxon>Metazoa</taxon>
        <taxon>Chordata</taxon>
        <taxon>Craniata</taxon>
        <taxon>Vertebrata</taxon>
        <taxon>Euteleostomi</taxon>
        <taxon>Archelosauria</taxon>
        <taxon>Archosauria</taxon>
        <taxon>Dinosauria</taxon>
        <taxon>Saurischia</taxon>
        <taxon>Theropoda</taxon>
        <taxon>Coelurosauria</taxon>
        <taxon>Aves</taxon>
        <taxon>Neognathae</taxon>
        <taxon>Galloanserae</taxon>
        <taxon>Galliformes</taxon>
        <taxon>Phasianidae</taxon>
        <taxon>Perdicinae</taxon>
        <taxon>Coturnix</taxon>
    </lineage>
</organism>
<sequence>TEPNPQISSRTELRPPLIGNFRKPKSPGFCVKVAEGAVAGDSLCRHVFRQAGELLGRHVVAVLPHSLFRGELGLPIVCVGSVWKSWELLRDGELHWLLTPGRFRAPPALFPPLLPIVRLRVSRAGGGRAWGR</sequence>
<dbReference type="Gene3D" id="3.30.420.40">
    <property type="match status" value="1"/>
</dbReference>